<dbReference type="AlphaFoldDB" id="A6K7B0"/>
<reference evidence="1 2" key="1">
    <citation type="submission" date="2005-09" db="EMBL/GenBank/DDBJ databases">
        <authorList>
            <person name="Mural R.J."/>
            <person name="Li P.W."/>
            <person name="Adams M.D."/>
            <person name="Amanatides P.G."/>
            <person name="Baden-Tillson H."/>
            <person name="Barnstead M."/>
            <person name="Chin S.H."/>
            <person name="Dew I."/>
            <person name="Evans C.A."/>
            <person name="Ferriera S."/>
            <person name="Flanigan M."/>
            <person name="Fosler C."/>
            <person name="Glodek A."/>
            <person name="Gu Z."/>
            <person name="Holt R.A."/>
            <person name="Jennings D."/>
            <person name="Kraft C.L."/>
            <person name="Lu F."/>
            <person name="Nguyen T."/>
            <person name="Nusskern D.R."/>
            <person name="Pfannkoch C.M."/>
            <person name="Sitter C."/>
            <person name="Sutton G.G."/>
            <person name="Venter J.C."/>
            <person name="Wang Z."/>
            <person name="Woodage T."/>
            <person name="Zheng X.H."/>
            <person name="Zhong F."/>
        </authorList>
    </citation>
    <scope>NUCLEOTIDE SEQUENCE [LARGE SCALE GENOMIC DNA]</scope>
    <source>
        <strain>BN</strain>
        <strain evidence="2">Sprague-Dawley</strain>
    </source>
</reference>
<proteinExistence type="predicted"/>
<name>A6K7B0_RAT</name>
<protein>
    <submittedName>
        <fullName evidence="1">RCG27519</fullName>
    </submittedName>
</protein>
<evidence type="ECO:0000313" key="1">
    <source>
        <dbReference type="EMBL" id="EDL95109.1"/>
    </source>
</evidence>
<gene>
    <name evidence="1" type="ORF">rCG_27519</name>
</gene>
<dbReference type="Proteomes" id="UP000234681">
    <property type="component" value="Chromosome 3"/>
</dbReference>
<accession>A6K7B0</accession>
<organism evidence="1 2">
    <name type="scientific">Rattus norvegicus</name>
    <name type="common">Rat</name>
    <dbReference type="NCBI Taxonomy" id="10116"/>
    <lineage>
        <taxon>Eukaryota</taxon>
        <taxon>Metazoa</taxon>
        <taxon>Chordata</taxon>
        <taxon>Craniata</taxon>
        <taxon>Vertebrata</taxon>
        <taxon>Euteleostomi</taxon>
        <taxon>Mammalia</taxon>
        <taxon>Eutheria</taxon>
        <taxon>Euarchontoglires</taxon>
        <taxon>Glires</taxon>
        <taxon>Rodentia</taxon>
        <taxon>Myomorpha</taxon>
        <taxon>Muroidea</taxon>
        <taxon>Muridae</taxon>
        <taxon>Murinae</taxon>
        <taxon>Rattus</taxon>
    </lineage>
</organism>
<sequence length="57" mass="6431">MTAIGTRYCAFSSELLPKECTHAAQPSANFWSREKVQRLSDRLDSSKVSRDCACNYT</sequence>
<dbReference type="EMBL" id="CH474026">
    <property type="protein sequence ID" value="EDL95109.1"/>
    <property type="molecule type" value="Genomic_DNA"/>
</dbReference>
<evidence type="ECO:0000313" key="2">
    <source>
        <dbReference type="Proteomes" id="UP000234681"/>
    </source>
</evidence>